<comment type="caution">
    <text evidence="2">The sequence shown here is derived from an EMBL/GenBank/DDBJ whole genome shotgun (WGS) entry which is preliminary data.</text>
</comment>
<dbReference type="PANTHER" id="PTHR31286">
    <property type="entry name" value="GLYCINE-RICH CELL WALL STRUCTURAL PROTEIN 1.8-LIKE"/>
    <property type="match status" value="1"/>
</dbReference>
<organism evidence="2 3">
    <name type="scientific">Turnera subulata</name>
    <dbReference type="NCBI Taxonomy" id="218843"/>
    <lineage>
        <taxon>Eukaryota</taxon>
        <taxon>Viridiplantae</taxon>
        <taxon>Streptophyta</taxon>
        <taxon>Embryophyta</taxon>
        <taxon>Tracheophyta</taxon>
        <taxon>Spermatophyta</taxon>
        <taxon>Magnoliopsida</taxon>
        <taxon>eudicotyledons</taxon>
        <taxon>Gunneridae</taxon>
        <taxon>Pentapetalae</taxon>
        <taxon>rosids</taxon>
        <taxon>fabids</taxon>
        <taxon>Malpighiales</taxon>
        <taxon>Passifloraceae</taxon>
        <taxon>Turnera</taxon>
    </lineage>
</organism>
<evidence type="ECO:0000259" key="1">
    <source>
        <dbReference type="Pfam" id="PF14111"/>
    </source>
</evidence>
<reference evidence="2" key="1">
    <citation type="submission" date="2022-02" db="EMBL/GenBank/DDBJ databases">
        <authorList>
            <person name="Henning P.M."/>
            <person name="McCubbin A.G."/>
            <person name="Shore J.S."/>
        </authorList>
    </citation>
    <scope>NUCLEOTIDE SEQUENCE</scope>
    <source>
        <strain evidence="2">F60SS</strain>
        <tissue evidence="2">Leaves</tissue>
    </source>
</reference>
<dbReference type="InterPro" id="IPR040256">
    <property type="entry name" value="At4g02000-like"/>
</dbReference>
<dbReference type="Proteomes" id="UP001141552">
    <property type="component" value="Unassembled WGS sequence"/>
</dbReference>
<feature type="domain" description="DUF4283" evidence="1">
    <location>
        <begin position="32"/>
        <end position="91"/>
    </location>
</feature>
<dbReference type="PANTHER" id="PTHR31286:SF167">
    <property type="entry name" value="OS09G0268800 PROTEIN"/>
    <property type="match status" value="1"/>
</dbReference>
<name>A0A9Q0G4Z7_9ROSI</name>
<dbReference type="Pfam" id="PF14111">
    <property type="entry name" value="DUF4283"/>
    <property type="match status" value="1"/>
</dbReference>
<dbReference type="OrthoDB" id="1750606at2759"/>
<dbReference type="AlphaFoldDB" id="A0A9Q0G4Z7"/>
<dbReference type="InterPro" id="IPR025558">
    <property type="entry name" value="DUF4283"/>
</dbReference>
<evidence type="ECO:0000313" key="2">
    <source>
        <dbReference type="EMBL" id="KAJ4843520.1"/>
    </source>
</evidence>
<evidence type="ECO:0000313" key="3">
    <source>
        <dbReference type="Proteomes" id="UP001141552"/>
    </source>
</evidence>
<proteinExistence type="predicted"/>
<gene>
    <name evidence="2" type="ORF">Tsubulata_050751</name>
</gene>
<keyword evidence="3" id="KW-1185">Reference proteome</keyword>
<sequence>MALSPSADELGPSGSTESLPVPMLELISDGDALTRVWSLSKLVEIKEAKNNVFVFYFTSDSEKERVLQGSPWNFSGFLLCLKEWPPNISLANLKFDETTIWVQVLGLTPNQMIMRRAQKIGGFFEGVEEIELPLDNTPHWDDFFRMKVCLNLQKPLPTKPIGYNFNTKISLTTATIVLEWGTWRRIDPPSLKIEEKEEFAMSKSLVSACLEIKEQADVVQEH</sequence>
<accession>A0A9Q0G4Z7</accession>
<protein>
    <recommendedName>
        <fullName evidence="1">DUF4283 domain-containing protein</fullName>
    </recommendedName>
</protein>
<reference evidence="2" key="2">
    <citation type="journal article" date="2023" name="Plants (Basel)">
        <title>Annotation of the Turnera subulata (Passifloraceae) Draft Genome Reveals the S-Locus Evolved after the Divergence of Turneroideae from Passifloroideae in a Stepwise Manner.</title>
        <authorList>
            <person name="Henning P.M."/>
            <person name="Roalson E.H."/>
            <person name="Mir W."/>
            <person name="McCubbin A.G."/>
            <person name="Shore J.S."/>
        </authorList>
    </citation>
    <scope>NUCLEOTIDE SEQUENCE</scope>
    <source>
        <strain evidence="2">F60SS</strain>
    </source>
</reference>
<dbReference type="EMBL" id="JAKUCV010002212">
    <property type="protein sequence ID" value="KAJ4843520.1"/>
    <property type="molecule type" value="Genomic_DNA"/>
</dbReference>